<dbReference type="Pfam" id="PF25601">
    <property type="entry name" value="AAA_lid_14"/>
    <property type="match status" value="1"/>
</dbReference>
<dbReference type="InterPro" id="IPR025944">
    <property type="entry name" value="Sigma_54_int_dom_CS"/>
</dbReference>
<dbReference type="GO" id="GO:0006355">
    <property type="term" value="P:regulation of DNA-templated transcription"/>
    <property type="evidence" value="ECO:0007669"/>
    <property type="project" value="InterPro"/>
</dbReference>
<proteinExistence type="predicted"/>
<dbReference type="InterPro" id="IPR003593">
    <property type="entry name" value="AAA+_ATPase"/>
</dbReference>
<evidence type="ECO:0000313" key="8">
    <source>
        <dbReference type="Proteomes" id="UP000186469"/>
    </source>
</evidence>
<dbReference type="Pfam" id="PF01590">
    <property type="entry name" value="GAF"/>
    <property type="match status" value="1"/>
</dbReference>
<keyword evidence="3" id="KW-0805">Transcription regulation</keyword>
<dbReference type="PROSITE" id="PS00675">
    <property type="entry name" value="SIGMA54_INTERACT_1"/>
    <property type="match status" value="1"/>
</dbReference>
<dbReference type="Gene3D" id="1.10.10.60">
    <property type="entry name" value="Homeodomain-like"/>
    <property type="match status" value="1"/>
</dbReference>
<evidence type="ECO:0000256" key="3">
    <source>
        <dbReference type="ARBA" id="ARBA00023015"/>
    </source>
</evidence>
<dbReference type="STRING" id="1121455.SAMN02745728_01123"/>
<dbReference type="InterPro" id="IPR009057">
    <property type="entry name" value="Homeodomain-like_sf"/>
</dbReference>
<dbReference type="InterPro" id="IPR025943">
    <property type="entry name" value="Sigma_54_int_dom_ATP-bd_2"/>
</dbReference>
<keyword evidence="1" id="KW-0547">Nucleotide-binding</keyword>
<evidence type="ECO:0000256" key="4">
    <source>
        <dbReference type="ARBA" id="ARBA00023125"/>
    </source>
</evidence>
<accession>A0A1M7SPN5</accession>
<dbReference type="InterPro" id="IPR029016">
    <property type="entry name" value="GAF-like_dom_sf"/>
</dbReference>
<dbReference type="GO" id="GO:0005524">
    <property type="term" value="F:ATP binding"/>
    <property type="evidence" value="ECO:0007669"/>
    <property type="project" value="UniProtKB-KW"/>
</dbReference>
<keyword evidence="2" id="KW-0067">ATP-binding</keyword>
<dbReference type="Gene3D" id="1.10.8.60">
    <property type="match status" value="1"/>
</dbReference>
<keyword evidence="4 7" id="KW-0238">DNA-binding</keyword>
<dbReference type="Gene3D" id="3.40.50.300">
    <property type="entry name" value="P-loop containing nucleotide triphosphate hydrolases"/>
    <property type="match status" value="1"/>
</dbReference>
<dbReference type="PROSITE" id="PS00688">
    <property type="entry name" value="SIGMA54_INTERACT_3"/>
    <property type="match status" value="1"/>
</dbReference>
<dbReference type="PANTHER" id="PTHR32071:SF57">
    <property type="entry name" value="C4-DICARBOXYLATE TRANSPORT TRANSCRIPTIONAL REGULATORY PROTEIN DCTD"/>
    <property type="match status" value="1"/>
</dbReference>
<dbReference type="InterPro" id="IPR002078">
    <property type="entry name" value="Sigma_54_int"/>
</dbReference>
<dbReference type="SMART" id="SM00065">
    <property type="entry name" value="GAF"/>
    <property type="match status" value="1"/>
</dbReference>
<dbReference type="EMBL" id="FRDI01000004">
    <property type="protein sequence ID" value="SHN60384.1"/>
    <property type="molecule type" value="Genomic_DNA"/>
</dbReference>
<dbReference type="SMART" id="SM00382">
    <property type="entry name" value="AAA"/>
    <property type="match status" value="1"/>
</dbReference>
<dbReference type="Pfam" id="PF02954">
    <property type="entry name" value="HTH_8"/>
    <property type="match status" value="1"/>
</dbReference>
<dbReference type="SUPFAM" id="SSF52540">
    <property type="entry name" value="P-loop containing nucleoside triphosphate hydrolases"/>
    <property type="match status" value="1"/>
</dbReference>
<evidence type="ECO:0000259" key="6">
    <source>
        <dbReference type="PROSITE" id="PS50045"/>
    </source>
</evidence>
<dbReference type="SUPFAM" id="SSF55781">
    <property type="entry name" value="GAF domain-like"/>
    <property type="match status" value="1"/>
</dbReference>
<gene>
    <name evidence="7" type="ORF">SAMN02745728_01123</name>
</gene>
<dbReference type="Pfam" id="PF00158">
    <property type="entry name" value="Sigma54_activat"/>
    <property type="match status" value="1"/>
</dbReference>
<dbReference type="Proteomes" id="UP000186469">
    <property type="component" value="Unassembled WGS sequence"/>
</dbReference>
<dbReference type="InterPro" id="IPR002197">
    <property type="entry name" value="HTH_Fis"/>
</dbReference>
<dbReference type="PROSITE" id="PS00676">
    <property type="entry name" value="SIGMA54_INTERACT_2"/>
    <property type="match status" value="1"/>
</dbReference>
<dbReference type="PROSITE" id="PS50045">
    <property type="entry name" value="SIGMA54_INTERACT_4"/>
    <property type="match status" value="1"/>
</dbReference>
<organism evidence="7 8">
    <name type="scientific">Desulfovibrio litoralis DSM 11393</name>
    <dbReference type="NCBI Taxonomy" id="1121455"/>
    <lineage>
        <taxon>Bacteria</taxon>
        <taxon>Pseudomonadati</taxon>
        <taxon>Thermodesulfobacteriota</taxon>
        <taxon>Desulfovibrionia</taxon>
        <taxon>Desulfovibrionales</taxon>
        <taxon>Desulfovibrionaceae</taxon>
        <taxon>Desulfovibrio</taxon>
    </lineage>
</organism>
<dbReference type="InterPro" id="IPR025662">
    <property type="entry name" value="Sigma_54_int_dom_ATP-bd_1"/>
</dbReference>
<dbReference type="SUPFAM" id="SSF46689">
    <property type="entry name" value="Homeodomain-like"/>
    <property type="match status" value="1"/>
</dbReference>
<reference evidence="7 8" key="1">
    <citation type="submission" date="2016-12" db="EMBL/GenBank/DDBJ databases">
        <authorList>
            <person name="Song W.-J."/>
            <person name="Kurnit D.M."/>
        </authorList>
    </citation>
    <scope>NUCLEOTIDE SEQUENCE [LARGE SCALE GENOMIC DNA]</scope>
    <source>
        <strain evidence="7 8">DSM 11393</strain>
    </source>
</reference>
<dbReference type="GO" id="GO:0043565">
    <property type="term" value="F:sequence-specific DNA binding"/>
    <property type="evidence" value="ECO:0007669"/>
    <property type="project" value="InterPro"/>
</dbReference>
<dbReference type="Gene3D" id="3.30.450.40">
    <property type="match status" value="1"/>
</dbReference>
<evidence type="ECO:0000313" key="7">
    <source>
        <dbReference type="EMBL" id="SHN60384.1"/>
    </source>
</evidence>
<name>A0A1M7SPN5_9BACT</name>
<evidence type="ECO:0000256" key="5">
    <source>
        <dbReference type="ARBA" id="ARBA00023163"/>
    </source>
</evidence>
<dbReference type="PANTHER" id="PTHR32071">
    <property type="entry name" value="TRANSCRIPTIONAL REGULATORY PROTEIN"/>
    <property type="match status" value="1"/>
</dbReference>
<protein>
    <submittedName>
        <fullName evidence="7">Transcriptional regulator containing GAF, AAA-type ATPase, and DNA-binding Fis domains</fullName>
    </submittedName>
</protein>
<dbReference type="InterPro" id="IPR003018">
    <property type="entry name" value="GAF"/>
</dbReference>
<dbReference type="RefSeq" id="WP_072696808.1">
    <property type="nucleotide sequence ID" value="NZ_FRDI01000004.1"/>
</dbReference>
<keyword evidence="5" id="KW-0804">Transcription</keyword>
<feature type="domain" description="Sigma-54 factor interaction" evidence="6">
    <location>
        <begin position="206"/>
        <end position="428"/>
    </location>
</feature>
<dbReference type="OrthoDB" id="9763792at2"/>
<evidence type="ECO:0000256" key="2">
    <source>
        <dbReference type="ARBA" id="ARBA00022840"/>
    </source>
</evidence>
<evidence type="ECO:0000256" key="1">
    <source>
        <dbReference type="ARBA" id="ARBA00022741"/>
    </source>
</evidence>
<dbReference type="FunFam" id="3.40.50.300:FF:000006">
    <property type="entry name" value="DNA-binding transcriptional regulator NtrC"/>
    <property type="match status" value="1"/>
</dbReference>
<sequence length="563" mass="63011">MNIHSDSFYETLLKINNILVREVTPDGLFKSIAKVLKPIIGFDRCSVSLYDYENDSLSWFSQADGIVVESMDSVDIPLRGPFARKAIDTRLSVIEPDLTKCPKDDAVTQMIKAGLKSSMAFPLLSRNKSIGGLCVSFTRTLSENDAQLRFFLEKISVQVALAVENMLMYAKLNKKNERLSRQVNTLLSGDNLQHEESRFFYNCLTMKTLMSQVVLLAKSDAPVLICGETGTGKEFIARFIHRQSLRKAYNFVKVNCPAISPTLFESELFGHAKGSFTGASQSRMGRFELANNGSIFLDEIGDLDIILQAKLLHVLQDAVLERVGENRSISINTRCISATNADLHHLMVEGKFRRDLFYRLGVATVQVPPLRDRENELPFLLEHIMKIHAHDMNCLPASFHPEALQMLEDYHWPGNIRELSNLLSRLLILSQGGVIGPSELLPLLEQSSTQNSLEQNLSTGAYRGTLTSSADNKLQNTTNVQSITDVTPVLRRENDTDLHLETKQDSQFLSYAERSHLEKVLVMAKGKVGGAKGAAVLLGIPRSTLQYKLRKYNLVPSKYKEVT</sequence>
<dbReference type="InterPro" id="IPR027417">
    <property type="entry name" value="P-loop_NTPase"/>
</dbReference>
<dbReference type="AlphaFoldDB" id="A0A1M7SPN5"/>
<keyword evidence="8" id="KW-1185">Reference proteome</keyword>
<dbReference type="InterPro" id="IPR058031">
    <property type="entry name" value="AAA_lid_NorR"/>
</dbReference>
<dbReference type="CDD" id="cd00009">
    <property type="entry name" value="AAA"/>
    <property type="match status" value="1"/>
</dbReference>